<evidence type="ECO:0000256" key="7">
    <source>
        <dbReference type="ARBA" id="ARBA00023278"/>
    </source>
</evidence>
<proteinExistence type="inferred from homology"/>
<dbReference type="PANTHER" id="PTHR33348">
    <property type="entry name" value="PRECURSOR OF CEP5"/>
    <property type="match status" value="1"/>
</dbReference>
<comment type="caution">
    <text evidence="10">The sequence shown here is derived from an EMBL/GenBank/DDBJ whole genome shotgun (WGS) entry which is preliminary data.</text>
</comment>
<dbReference type="GO" id="GO:1902025">
    <property type="term" value="P:nitrate import"/>
    <property type="evidence" value="ECO:0007669"/>
    <property type="project" value="UniProtKB-ARBA"/>
</dbReference>
<evidence type="ECO:0000256" key="9">
    <source>
        <dbReference type="SAM" id="Phobius"/>
    </source>
</evidence>
<keyword evidence="6" id="KW-0732">Signal</keyword>
<feature type="transmembrane region" description="Helical" evidence="9">
    <location>
        <begin position="6"/>
        <end position="24"/>
    </location>
</feature>
<sequence length="164" mass="17806">MAGLQVMLKLVIIFTFITFCAILTSEGRLIKSTWEDELHAMNNDQMHEQASQFLTPSQSPTNDYHFDARNEIVPSSTTRDQAADLGESDAVYKDDFRPTTPGSSPGVGHSFVGSKKGGAEAKAPSNNEERLTITEILGDFRPTGPGHSPGVGHVFESLIDEPKA</sequence>
<dbReference type="AlphaFoldDB" id="A0ABD3JI21"/>
<keyword evidence="3" id="KW-0052">Apoplast</keyword>
<keyword evidence="4" id="KW-0964">Secreted</keyword>
<keyword evidence="5" id="KW-0372">Hormone</keyword>
<name>A0ABD3JI21_EUCGL</name>
<reference evidence="10 11" key="1">
    <citation type="submission" date="2024-11" db="EMBL/GenBank/DDBJ databases">
        <title>Chromosome-level genome assembly of Eucalyptus globulus Labill. provides insights into its genome evolution.</title>
        <authorList>
            <person name="Li X."/>
        </authorList>
    </citation>
    <scope>NUCLEOTIDE SEQUENCE [LARGE SCALE GENOMIC DNA]</scope>
    <source>
        <strain evidence="10">CL2024</strain>
        <tissue evidence="10">Fresh tender leaves</tissue>
    </source>
</reference>
<evidence type="ECO:0000256" key="6">
    <source>
        <dbReference type="ARBA" id="ARBA00022729"/>
    </source>
</evidence>
<keyword evidence="9" id="KW-1133">Transmembrane helix</keyword>
<comment type="subcellular location">
    <subcellularLocation>
        <location evidence="1">Secreted</location>
        <location evidence="1">Extracellular space</location>
        <location evidence="1">Apoplast</location>
    </subcellularLocation>
</comment>
<evidence type="ECO:0000313" key="11">
    <source>
        <dbReference type="Proteomes" id="UP001634007"/>
    </source>
</evidence>
<protein>
    <submittedName>
        <fullName evidence="10">Uncharacterized protein</fullName>
    </submittedName>
</protein>
<accession>A0ABD3JI21</accession>
<evidence type="ECO:0000256" key="2">
    <source>
        <dbReference type="ARBA" id="ARBA00008963"/>
    </source>
</evidence>
<dbReference type="Proteomes" id="UP001634007">
    <property type="component" value="Unassembled WGS sequence"/>
</dbReference>
<dbReference type="InterPro" id="IPR033250">
    <property type="entry name" value="CEP"/>
</dbReference>
<dbReference type="GO" id="GO:0048046">
    <property type="term" value="C:apoplast"/>
    <property type="evidence" value="ECO:0007669"/>
    <property type="project" value="UniProtKB-SubCell"/>
</dbReference>
<organism evidence="10 11">
    <name type="scientific">Eucalyptus globulus</name>
    <name type="common">Tasmanian blue gum</name>
    <dbReference type="NCBI Taxonomy" id="34317"/>
    <lineage>
        <taxon>Eukaryota</taxon>
        <taxon>Viridiplantae</taxon>
        <taxon>Streptophyta</taxon>
        <taxon>Embryophyta</taxon>
        <taxon>Tracheophyta</taxon>
        <taxon>Spermatophyta</taxon>
        <taxon>Magnoliopsida</taxon>
        <taxon>eudicotyledons</taxon>
        <taxon>Gunneridae</taxon>
        <taxon>Pentapetalae</taxon>
        <taxon>rosids</taxon>
        <taxon>malvids</taxon>
        <taxon>Myrtales</taxon>
        <taxon>Myrtaceae</taxon>
        <taxon>Myrtoideae</taxon>
        <taxon>Eucalypteae</taxon>
        <taxon>Eucalyptus</taxon>
    </lineage>
</organism>
<evidence type="ECO:0000313" key="10">
    <source>
        <dbReference type="EMBL" id="KAL3725964.1"/>
    </source>
</evidence>
<keyword evidence="7" id="KW-0379">Hydroxylation</keyword>
<keyword evidence="9" id="KW-0812">Transmembrane</keyword>
<dbReference type="GO" id="GO:0005179">
    <property type="term" value="F:hormone activity"/>
    <property type="evidence" value="ECO:0007669"/>
    <property type="project" value="UniProtKB-KW"/>
</dbReference>
<dbReference type="EMBL" id="JBJKBG010000008">
    <property type="protein sequence ID" value="KAL3725964.1"/>
    <property type="molecule type" value="Genomic_DNA"/>
</dbReference>
<keyword evidence="11" id="KW-1185">Reference proteome</keyword>
<dbReference type="GO" id="GO:0006995">
    <property type="term" value="P:cellular response to nitrogen starvation"/>
    <property type="evidence" value="ECO:0007669"/>
    <property type="project" value="UniProtKB-ARBA"/>
</dbReference>
<evidence type="ECO:0000256" key="1">
    <source>
        <dbReference type="ARBA" id="ARBA00004271"/>
    </source>
</evidence>
<feature type="region of interest" description="Disordered" evidence="8">
    <location>
        <begin position="69"/>
        <end position="164"/>
    </location>
</feature>
<evidence type="ECO:0000256" key="4">
    <source>
        <dbReference type="ARBA" id="ARBA00022525"/>
    </source>
</evidence>
<evidence type="ECO:0000256" key="3">
    <source>
        <dbReference type="ARBA" id="ARBA00022523"/>
    </source>
</evidence>
<comment type="similarity">
    <text evidence="2">Belongs to the C-terminally encoded plant signaling peptide (CEP) family.</text>
</comment>
<dbReference type="PANTHER" id="PTHR33348:SF44">
    <property type="entry name" value="PRECURSOR OF CEP6"/>
    <property type="match status" value="1"/>
</dbReference>
<keyword evidence="9" id="KW-0472">Membrane</keyword>
<evidence type="ECO:0000256" key="5">
    <source>
        <dbReference type="ARBA" id="ARBA00022702"/>
    </source>
</evidence>
<evidence type="ECO:0000256" key="8">
    <source>
        <dbReference type="SAM" id="MobiDB-lite"/>
    </source>
</evidence>
<gene>
    <name evidence="10" type="ORF">ACJRO7_030930</name>
</gene>